<accession>A0AAW7XRL3</accession>
<dbReference type="SMART" id="SM00345">
    <property type="entry name" value="HTH_GNTR"/>
    <property type="match status" value="1"/>
</dbReference>
<dbReference type="SMART" id="SM00895">
    <property type="entry name" value="FCD"/>
    <property type="match status" value="1"/>
</dbReference>
<keyword evidence="1" id="KW-0805">Transcription regulation</keyword>
<dbReference type="CDD" id="cd07377">
    <property type="entry name" value="WHTH_GntR"/>
    <property type="match status" value="1"/>
</dbReference>
<dbReference type="Pfam" id="PF00392">
    <property type="entry name" value="GntR"/>
    <property type="match status" value="1"/>
</dbReference>
<name>A0AAW7XRL3_9RHOB</name>
<dbReference type="InterPro" id="IPR000524">
    <property type="entry name" value="Tscrpt_reg_HTH_GntR"/>
</dbReference>
<keyword evidence="2" id="KW-0238">DNA-binding</keyword>
<protein>
    <submittedName>
        <fullName evidence="5">GntR family transcriptional regulator</fullName>
    </submittedName>
</protein>
<dbReference type="RefSeq" id="WP_303482582.1">
    <property type="nucleotide sequence ID" value="NZ_JAUOPJ010000005.1"/>
</dbReference>
<dbReference type="SUPFAM" id="SSF46785">
    <property type="entry name" value="Winged helix' DNA-binding domain"/>
    <property type="match status" value="1"/>
</dbReference>
<dbReference type="EMBL" id="JAUOPJ010000005">
    <property type="protein sequence ID" value="MDO6456899.1"/>
    <property type="molecule type" value="Genomic_DNA"/>
</dbReference>
<dbReference type="PRINTS" id="PR00035">
    <property type="entry name" value="HTHGNTR"/>
</dbReference>
<dbReference type="InterPro" id="IPR008920">
    <property type="entry name" value="TF_FadR/GntR_C"/>
</dbReference>
<evidence type="ECO:0000256" key="1">
    <source>
        <dbReference type="ARBA" id="ARBA00023015"/>
    </source>
</evidence>
<dbReference type="GO" id="GO:0003677">
    <property type="term" value="F:DNA binding"/>
    <property type="evidence" value="ECO:0007669"/>
    <property type="project" value="UniProtKB-KW"/>
</dbReference>
<dbReference type="Proteomes" id="UP001169823">
    <property type="component" value="Unassembled WGS sequence"/>
</dbReference>
<evidence type="ECO:0000256" key="2">
    <source>
        <dbReference type="ARBA" id="ARBA00023125"/>
    </source>
</evidence>
<dbReference type="InterPro" id="IPR036388">
    <property type="entry name" value="WH-like_DNA-bd_sf"/>
</dbReference>
<dbReference type="AlphaFoldDB" id="A0AAW7XRL3"/>
<organism evidence="5 6">
    <name type="scientific">Celeribacter halophilus</name>
    <dbReference type="NCBI Taxonomy" id="576117"/>
    <lineage>
        <taxon>Bacteria</taxon>
        <taxon>Pseudomonadati</taxon>
        <taxon>Pseudomonadota</taxon>
        <taxon>Alphaproteobacteria</taxon>
        <taxon>Rhodobacterales</taxon>
        <taxon>Roseobacteraceae</taxon>
        <taxon>Celeribacter</taxon>
    </lineage>
</organism>
<dbReference type="PANTHER" id="PTHR43537:SF6">
    <property type="entry name" value="HTH-TYPE TRANSCRIPTIONAL REPRESSOR RSPR"/>
    <property type="match status" value="1"/>
</dbReference>
<reference evidence="5" key="1">
    <citation type="submission" date="2023-07" db="EMBL/GenBank/DDBJ databases">
        <title>Genome content predicts the carbon catabolic preferences of heterotrophic bacteria.</title>
        <authorList>
            <person name="Gralka M."/>
        </authorList>
    </citation>
    <scope>NUCLEOTIDE SEQUENCE</scope>
    <source>
        <strain evidence="5">I2M02</strain>
    </source>
</reference>
<comment type="caution">
    <text evidence="5">The sequence shown here is derived from an EMBL/GenBank/DDBJ whole genome shotgun (WGS) entry which is preliminary data.</text>
</comment>
<feature type="domain" description="HTH gntR-type" evidence="4">
    <location>
        <begin position="13"/>
        <end position="80"/>
    </location>
</feature>
<dbReference type="SUPFAM" id="SSF48008">
    <property type="entry name" value="GntR ligand-binding domain-like"/>
    <property type="match status" value="1"/>
</dbReference>
<evidence type="ECO:0000313" key="6">
    <source>
        <dbReference type="Proteomes" id="UP001169823"/>
    </source>
</evidence>
<keyword evidence="3" id="KW-0804">Transcription</keyword>
<dbReference type="Gene3D" id="1.20.120.530">
    <property type="entry name" value="GntR ligand-binding domain-like"/>
    <property type="match status" value="1"/>
</dbReference>
<evidence type="ECO:0000313" key="5">
    <source>
        <dbReference type="EMBL" id="MDO6456899.1"/>
    </source>
</evidence>
<dbReference type="GO" id="GO:0003700">
    <property type="term" value="F:DNA-binding transcription factor activity"/>
    <property type="evidence" value="ECO:0007669"/>
    <property type="project" value="InterPro"/>
</dbReference>
<dbReference type="InterPro" id="IPR036390">
    <property type="entry name" value="WH_DNA-bd_sf"/>
</dbReference>
<dbReference type="Gene3D" id="1.10.10.10">
    <property type="entry name" value="Winged helix-like DNA-binding domain superfamily/Winged helix DNA-binding domain"/>
    <property type="match status" value="1"/>
</dbReference>
<dbReference type="PANTHER" id="PTHR43537">
    <property type="entry name" value="TRANSCRIPTIONAL REGULATOR, GNTR FAMILY"/>
    <property type="match status" value="1"/>
</dbReference>
<evidence type="ECO:0000256" key="3">
    <source>
        <dbReference type="ARBA" id="ARBA00023163"/>
    </source>
</evidence>
<dbReference type="Pfam" id="PF07729">
    <property type="entry name" value="FCD"/>
    <property type="match status" value="1"/>
</dbReference>
<dbReference type="InterPro" id="IPR011711">
    <property type="entry name" value="GntR_C"/>
</dbReference>
<gene>
    <name evidence="5" type="ORF">Q4494_07415</name>
</gene>
<evidence type="ECO:0000259" key="4">
    <source>
        <dbReference type="PROSITE" id="PS50949"/>
    </source>
</evidence>
<dbReference type="PROSITE" id="PS50949">
    <property type="entry name" value="HTH_GNTR"/>
    <property type="match status" value="1"/>
</dbReference>
<proteinExistence type="predicted"/>
<sequence>MRPLIPISDTPEGAVSLQVCAHIRDQIIRGSLVPAQRLSETEVASSFDVSRQPVREAFIRLAAEGLLEIRPQRGTYVRRISVASALTTRLIREAVEVELIRMLVPRITPADIESLRQQIAQQEDVATKGSPADFILLDEAFHRHLAEAAGAPDVSDYLEALNVQMNRVRNMTVREFAPDILVAQHRAIVDALEAGDAKAAETAIRRHLRQFNIDLPTIVESYPDYFKDTDVLTSHDTTP</sequence>